<dbReference type="PANTHER" id="PTHR43776">
    <property type="entry name" value="TRANSPORT ATP-BINDING PROTEIN"/>
    <property type="match status" value="1"/>
</dbReference>
<dbReference type="InterPro" id="IPR013563">
    <property type="entry name" value="Oligopep_ABC_C"/>
</dbReference>
<dbReference type="GO" id="GO:0015833">
    <property type="term" value="P:peptide transport"/>
    <property type="evidence" value="ECO:0007669"/>
    <property type="project" value="InterPro"/>
</dbReference>
<evidence type="ECO:0000256" key="2">
    <source>
        <dbReference type="ARBA" id="ARBA00022448"/>
    </source>
</evidence>
<dbReference type="PROSITE" id="PS00211">
    <property type="entry name" value="ABC_TRANSPORTER_1"/>
    <property type="match status" value="1"/>
</dbReference>
<dbReference type="FunFam" id="3.40.50.300:FF:000016">
    <property type="entry name" value="Oligopeptide ABC transporter ATP-binding component"/>
    <property type="match status" value="1"/>
</dbReference>
<keyword evidence="2" id="KW-0813">Transport</keyword>
<dbReference type="PROSITE" id="PS50893">
    <property type="entry name" value="ABC_TRANSPORTER_2"/>
    <property type="match status" value="1"/>
</dbReference>
<keyword evidence="3" id="KW-1003">Cell membrane</keyword>
<keyword evidence="5 7" id="KW-0067">ATP-binding</keyword>
<dbReference type="GO" id="GO:0055085">
    <property type="term" value="P:transmembrane transport"/>
    <property type="evidence" value="ECO:0007669"/>
    <property type="project" value="UniProtKB-ARBA"/>
</dbReference>
<dbReference type="GO" id="GO:0005524">
    <property type="term" value="F:ATP binding"/>
    <property type="evidence" value="ECO:0007669"/>
    <property type="project" value="UniProtKB-KW"/>
</dbReference>
<evidence type="ECO:0000259" key="6">
    <source>
        <dbReference type="PROSITE" id="PS50893"/>
    </source>
</evidence>
<keyword evidence="8" id="KW-1185">Reference proteome</keyword>
<feature type="domain" description="ABC transporter" evidence="6">
    <location>
        <begin position="5"/>
        <end position="261"/>
    </location>
</feature>
<keyword evidence="4" id="KW-0547">Nucleotide-binding</keyword>
<organism evidence="7 8">
    <name type="scientific">Ramlibacter agri</name>
    <dbReference type="NCBI Taxonomy" id="2728837"/>
    <lineage>
        <taxon>Bacteria</taxon>
        <taxon>Pseudomonadati</taxon>
        <taxon>Pseudomonadota</taxon>
        <taxon>Betaproteobacteria</taxon>
        <taxon>Burkholderiales</taxon>
        <taxon>Comamonadaceae</taxon>
        <taxon>Ramlibacter</taxon>
    </lineage>
</organism>
<dbReference type="Pfam" id="PF00005">
    <property type="entry name" value="ABC_tran"/>
    <property type="match status" value="1"/>
</dbReference>
<name>A0A848GXE9_9BURK</name>
<comment type="similarity">
    <text evidence="1">Belongs to the ABC transporter superfamily.</text>
</comment>
<dbReference type="InterPro" id="IPR017871">
    <property type="entry name" value="ABC_transporter-like_CS"/>
</dbReference>
<dbReference type="EMBL" id="JABBFX010000001">
    <property type="protein sequence ID" value="NML42827.1"/>
    <property type="molecule type" value="Genomic_DNA"/>
</dbReference>
<dbReference type="AlphaFoldDB" id="A0A848GXE9"/>
<dbReference type="GO" id="GO:0016887">
    <property type="term" value="F:ATP hydrolysis activity"/>
    <property type="evidence" value="ECO:0007669"/>
    <property type="project" value="InterPro"/>
</dbReference>
<dbReference type="CDD" id="cd03257">
    <property type="entry name" value="ABC_NikE_OppD_transporters"/>
    <property type="match status" value="1"/>
</dbReference>
<dbReference type="InterPro" id="IPR050319">
    <property type="entry name" value="ABC_transp_ATP-bind"/>
</dbReference>
<dbReference type="InterPro" id="IPR027417">
    <property type="entry name" value="P-loop_NTPase"/>
</dbReference>
<dbReference type="Pfam" id="PF08352">
    <property type="entry name" value="oligo_HPY"/>
    <property type="match status" value="1"/>
</dbReference>
<dbReference type="RefSeq" id="WP_169417077.1">
    <property type="nucleotide sequence ID" value="NZ_JABBFX010000001.1"/>
</dbReference>
<dbReference type="Proteomes" id="UP000541185">
    <property type="component" value="Unassembled WGS sequence"/>
</dbReference>
<dbReference type="PANTHER" id="PTHR43776:SF7">
    <property type="entry name" value="D,D-DIPEPTIDE TRANSPORT ATP-BINDING PROTEIN DDPF-RELATED"/>
    <property type="match status" value="1"/>
</dbReference>
<gene>
    <name evidence="7" type="ORF">HHL11_03620</name>
</gene>
<evidence type="ECO:0000313" key="8">
    <source>
        <dbReference type="Proteomes" id="UP000541185"/>
    </source>
</evidence>
<evidence type="ECO:0000256" key="1">
    <source>
        <dbReference type="ARBA" id="ARBA00005417"/>
    </source>
</evidence>
<evidence type="ECO:0000256" key="5">
    <source>
        <dbReference type="ARBA" id="ARBA00022840"/>
    </source>
</evidence>
<evidence type="ECO:0000313" key="7">
    <source>
        <dbReference type="EMBL" id="NML42827.1"/>
    </source>
</evidence>
<dbReference type="SMART" id="SM00382">
    <property type="entry name" value="AAA"/>
    <property type="match status" value="1"/>
</dbReference>
<comment type="caution">
    <text evidence="7">The sequence shown here is derived from an EMBL/GenBank/DDBJ whole genome shotgun (WGS) entry which is preliminary data.</text>
</comment>
<dbReference type="InterPro" id="IPR003593">
    <property type="entry name" value="AAA+_ATPase"/>
</dbReference>
<dbReference type="Gene3D" id="3.40.50.300">
    <property type="entry name" value="P-loop containing nucleotide triphosphate hydrolases"/>
    <property type="match status" value="1"/>
</dbReference>
<reference evidence="7 8" key="1">
    <citation type="submission" date="2020-04" db="EMBL/GenBank/DDBJ databases">
        <title>Ramlibacter sp. G-1-2-2 isolated from soil.</title>
        <authorList>
            <person name="Dahal R.H."/>
        </authorList>
    </citation>
    <scope>NUCLEOTIDE SEQUENCE [LARGE SCALE GENOMIC DNA]</scope>
    <source>
        <strain evidence="7 8">G-1-2-2</strain>
    </source>
</reference>
<dbReference type="SUPFAM" id="SSF52540">
    <property type="entry name" value="P-loop containing nucleoside triphosphate hydrolases"/>
    <property type="match status" value="1"/>
</dbReference>
<dbReference type="InterPro" id="IPR003439">
    <property type="entry name" value="ABC_transporter-like_ATP-bd"/>
</dbReference>
<accession>A0A848GXE9</accession>
<evidence type="ECO:0000256" key="3">
    <source>
        <dbReference type="ARBA" id="ARBA00022475"/>
    </source>
</evidence>
<sequence length="336" mass="36356">MNPVLQLDEVRKHYPGPRAGWIARSRGVVKAVDGASAEIERGTSFALAGESGSGKSTLARMILRLEQPSAGSIRFEGREVAGLAGADLAWYRSRVQAVFQDASGSLDPRMRIGAIVAEPLEIQRAAGGNKLTKQEMREKVQEMLKLVGLPQRVFANYPHELSGGQKQRVAIARAMVLEPALVVLDEPVSALDVSIRAQVLNLLADFQDRLGLSYFLISHDLATLGHVSTRMAVMYLGRIIETGSTDEIYARPLHPYTRALFAAMPVAEPGRVKPAPAMRGEIGSALDLPRGCRFCPRCELAQPVCREVDPPLVQVDAQHAVACHLAAPSLEDTGTP</sequence>
<protein>
    <submittedName>
        <fullName evidence="7">ATP-binding cassette domain-containing protein</fullName>
    </submittedName>
</protein>
<evidence type="ECO:0000256" key="4">
    <source>
        <dbReference type="ARBA" id="ARBA00022741"/>
    </source>
</evidence>
<proteinExistence type="inferred from homology"/>
<dbReference type="NCBIfam" id="TIGR01727">
    <property type="entry name" value="oligo_HPY"/>
    <property type="match status" value="1"/>
</dbReference>
<keyword evidence="3" id="KW-0472">Membrane</keyword>